<dbReference type="STRING" id="1035707.SAMN05216552_1003311"/>
<dbReference type="OrthoDB" id="8525350at2"/>
<feature type="region of interest" description="Disordered" evidence="2">
    <location>
        <begin position="216"/>
        <end position="240"/>
    </location>
</feature>
<organism evidence="4 5">
    <name type="scientific">Pseudoduganella namucuonensis</name>
    <dbReference type="NCBI Taxonomy" id="1035707"/>
    <lineage>
        <taxon>Bacteria</taxon>
        <taxon>Pseudomonadati</taxon>
        <taxon>Pseudomonadota</taxon>
        <taxon>Betaproteobacteria</taxon>
        <taxon>Burkholderiales</taxon>
        <taxon>Oxalobacteraceae</taxon>
        <taxon>Telluria group</taxon>
        <taxon>Pseudoduganella</taxon>
    </lineage>
</organism>
<reference evidence="5" key="1">
    <citation type="submission" date="2016-10" db="EMBL/GenBank/DDBJ databases">
        <authorList>
            <person name="Varghese N."/>
            <person name="Submissions S."/>
        </authorList>
    </citation>
    <scope>NUCLEOTIDE SEQUENCE [LARGE SCALE GENOMIC DNA]</scope>
    <source>
        <strain evidence="5">CGMCC 1.11014</strain>
    </source>
</reference>
<dbReference type="RefSeq" id="WP_143132977.1">
    <property type="nucleotide sequence ID" value="NZ_FPBO01000003.1"/>
</dbReference>
<dbReference type="Proteomes" id="UP000199391">
    <property type="component" value="Unassembled WGS sequence"/>
</dbReference>
<accession>A0A1I7GGR8</accession>
<dbReference type="Gene3D" id="1.25.40.10">
    <property type="entry name" value="Tetratricopeptide repeat domain"/>
    <property type="match status" value="1"/>
</dbReference>
<protein>
    <submittedName>
        <fullName evidence="4">TPR repeat-containing protein</fullName>
    </submittedName>
</protein>
<name>A0A1I7GGR8_9BURK</name>
<dbReference type="InterPro" id="IPR011990">
    <property type="entry name" value="TPR-like_helical_dom_sf"/>
</dbReference>
<evidence type="ECO:0000313" key="4">
    <source>
        <dbReference type="EMBL" id="SFU47677.1"/>
    </source>
</evidence>
<gene>
    <name evidence="4" type="ORF">SAMN05216552_1003311</name>
</gene>
<dbReference type="Pfam" id="PF13414">
    <property type="entry name" value="TPR_11"/>
    <property type="match status" value="1"/>
</dbReference>
<dbReference type="PROSITE" id="PS51257">
    <property type="entry name" value="PROKAR_LIPOPROTEIN"/>
    <property type="match status" value="1"/>
</dbReference>
<feature type="compositionally biased region" description="Low complexity" evidence="2">
    <location>
        <begin position="227"/>
        <end position="240"/>
    </location>
</feature>
<evidence type="ECO:0000256" key="2">
    <source>
        <dbReference type="SAM" id="MobiDB-lite"/>
    </source>
</evidence>
<feature type="chain" id="PRO_5011745719" evidence="3">
    <location>
        <begin position="25"/>
        <end position="240"/>
    </location>
</feature>
<feature type="signal peptide" evidence="3">
    <location>
        <begin position="1"/>
        <end position="24"/>
    </location>
</feature>
<keyword evidence="5" id="KW-1185">Reference proteome</keyword>
<dbReference type="AlphaFoldDB" id="A0A1I7GGR8"/>
<dbReference type="PROSITE" id="PS50005">
    <property type="entry name" value="TPR"/>
    <property type="match status" value="1"/>
</dbReference>
<dbReference type="SUPFAM" id="SSF48452">
    <property type="entry name" value="TPR-like"/>
    <property type="match status" value="1"/>
</dbReference>
<keyword evidence="1" id="KW-0802">TPR repeat</keyword>
<keyword evidence="3" id="KW-0732">Signal</keyword>
<evidence type="ECO:0000256" key="1">
    <source>
        <dbReference type="PROSITE-ProRule" id="PRU00339"/>
    </source>
</evidence>
<dbReference type="InterPro" id="IPR019734">
    <property type="entry name" value="TPR_rpt"/>
</dbReference>
<evidence type="ECO:0000256" key="3">
    <source>
        <dbReference type="SAM" id="SignalP"/>
    </source>
</evidence>
<sequence length="240" mass="25414">MKRATVLAATILIAAAGCGAAAAAAPGGKASYCGNVGGSNAPAVFDYRKGKTEYAMQLAQTERNSFSPDVESGARGPSSAQELDRTLQIFPNHTPALAALARLALKEKQVRLPGASLPVECYFDRAQRFAPDDAAVYTTYANYLVALGLNAKAVEMYTRASELDPANPVINYNLGLALVKARDFERANKHAQRAYAAGFPLPGLKTMLTQAGQWRELPPEAAPAPVPVVEAAAQPEPKKE</sequence>
<feature type="repeat" description="TPR" evidence="1">
    <location>
        <begin position="134"/>
        <end position="167"/>
    </location>
</feature>
<evidence type="ECO:0000313" key="5">
    <source>
        <dbReference type="Proteomes" id="UP000199391"/>
    </source>
</evidence>
<dbReference type="EMBL" id="FPBO01000003">
    <property type="protein sequence ID" value="SFU47677.1"/>
    <property type="molecule type" value="Genomic_DNA"/>
</dbReference>
<proteinExistence type="predicted"/>